<feature type="compositionally biased region" description="Basic and acidic residues" evidence="1">
    <location>
        <begin position="103"/>
        <end position="112"/>
    </location>
</feature>
<dbReference type="EMBL" id="KK853670">
    <property type="protein sequence ID" value="KDR02266.1"/>
    <property type="molecule type" value="Genomic_DNA"/>
</dbReference>
<feature type="region of interest" description="Disordered" evidence="1">
    <location>
        <begin position="333"/>
        <end position="354"/>
    </location>
</feature>
<organism evidence="2 3">
    <name type="scientific">Zootermopsis nevadensis</name>
    <name type="common">Dampwood termite</name>
    <dbReference type="NCBI Taxonomy" id="136037"/>
    <lineage>
        <taxon>Eukaryota</taxon>
        <taxon>Metazoa</taxon>
        <taxon>Ecdysozoa</taxon>
        <taxon>Arthropoda</taxon>
        <taxon>Hexapoda</taxon>
        <taxon>Insecta</taxon>
        <taxon>Pterygota</taxon>
        <taxon>Neoptera</taxon>
        <taxon>Polyneoptera</taxon>
        <taxon>Dictyoptera</taxon>
        <taxon>Blattodea</taxon>
        <taxon>Blattoidea</taxon>
        <taxon>Termitoidae</taxon>
        <taxon>Termopsidae</taxon>
        <taxon>Zootermopsis</taxon>
    </lineage>
</organism>
<feature type="region of interest" description="Disordered" evidence="1">
    <location>
        <begin position="1"/>
        <end position="33"/>
    </location>
</feature>
<dbReference type="AlphaFoldDB" id="A0A067QPY1"/>
<feature type="compositionally biased region" description="Low complexity" evidence="1">
    <location>
        <begin position="77"/>
        <end position="95"/>
    </location>
</feature>
<sequence length="420" mass="45380">MSSAGDVGSPQQSPTQEAVPTIGSKPRLQSPLDYRNGDLVSRLLAATPPYLYNMPLVPHSFFFSEMLRSFVQAKTEGSSGQSSAVRGSSVVAAQQRRSRKRSWREASTERTKPPSVLGPTLDKPLELTTTSRGHPQPPPPLPPPQEEKSPAPPSSPPTLPPPPPPLLLPPCGLLPLPSPDTSLPPDMLLPPPPPLWYPPLYPLPPQPPYGIDPLHFFIDLRVSGHIWDRKLGKDTPPSSEQLIHQSGAVAPDEKPLQRSLSVGNSSGPSSSSSSLVKQSKHCSAFSVPQPRGHHSPGVECSSRRDSGSSCTTNYVLQNLSRIYKDVRKSHQETCEQDDEKSSSTGGQNGEDKPRCKDLRALIGLELVVDYVKHEGGSKASRRSESPSEASGSETTVDVIGHDKLQTSTPPTAEHDVMRQL</sequence>
<name>A0A067QPY1_ZOONE</name>
<gene>
    <name evidence="2" type="ORF">L798_05026</name>
</gene>
<dbReference type="STRING" id="136037.A0A067QPY1"/>
<keyword evidence="3" id="KW-1185">Reference proteome</keyword>
<feature type="region of interest" description="Disordered" evidence="1">
    <location>
        <begin position="76"/>
        <end position="184"/>
    </location>
</feature>
<evidence type="ECO:0000313" key="2">
    <source>
        <dbReference type="EMBL" id="KDR02266.1"/>
    </source>
</evidence>
<evidence type="ECO:0000313" key="3">
    <source>
        <dbReference type="Proteomes" id="UP000027135"/>
    </source>
</evidence>
<dbReference type="FunCoup" id="A0A067QPY1">
    <property type="interactions" value="20"/>
</dbReference>
<feature type="compositionally biased region" description="Pro residues" evidence="1">
    <location>
        <begin position="135"/>
        <end position="168"/>
    </location>
</feature>
<dbReference type="InParanoid" id="A0A067QPY1"/>
<dbReference type="OrthoDB" id="7669009at2759"/>
<evidence type="ECO:0000256" key="1">
    <source>
        <dbReference type="SAM" id="MobiDB-lite"/>
    </source>
</evidence>
<dbReference type="eggNOG" id="ENOG502S2Q6">
    <property type="taxonomic scope" value="Eukaryota"/>
</dbReference>
<proteinExistence type="predicted"/>
<dbReference type="Proteomes" id="UP000027135">
    <property type="component" value="Unassembled WGS sequence"/>
</dbReference>
<reference evidence="2 3" key="1">
    <citation type="journal article" date="2014" name="Nat. Commun.">
        <title>Molecular traces of alternative social organization in a termite genome.</title>
        <authorList>
            <person name="Terrapon N."/>
            <person name="Li C."/>
            <person name="Robertson H.M."/>
            <person name="Ji L."/>
            <person name="Meng X."/>
            <person name="Booth W."/>
            <person name="Chen Z."/>
            <person name="Childers C.P."/>
            <person name="Glastad K.M."/>
            <person name="Gokhale K."/>
            <person name="Gowin J."/>
            <person name="Gronenberg W."/>
            <person name="Hermansen R.A."/>
            <person name="Hu H."/>
            <person name="Hunt B.G."/>
            <person name="Huylmans A.K."/>
            <person name="Khalil S.M."/>
            <person name="Mitchell R.D."/>
            <person name="Munoz-Torres M.C."/>
            <person name="Mustard J.A."/>
            <person name="Pan H."/>
            <person name="Reese J.T."/>
            <person name="Scharf M.E."/>
            <person name="Sun F."/>
            <person name="Vogel H."/>
            <person name="Xiao J."/>
            <person name="Yang W."/>
            <person name="Yang Z."/>
            <person name="Yang Z."/>
            <person name="Zhou J."/>
            <person name="Zhu J."/>
            <person name="Brent C.S."/>
            <person name="Elsik C.G."/>
            <person name="Goodisman M.A."/>
            <person name="Liberles D.A."/>
            <person name="Roe R.M."/>
            <person name="Vargo E.L."/>
            <person name="Vilcinskas A."/>
            <person name="Wang J."/>
            <person name="Bornberg-Bauer E."/>
            <person name="Korb J."/>
            <person name="Zhang G."/>
            <person name="Liebig J."/>
        </authorList>
    </citation>
    <scope>NUCLEOTIDE SEQUENCE [LARGE SCALE GENOMIC DNA]</scope>
    <source>
        <tissue evidence="2">Whole organism</tissue>
    </source>
</reference>
<dbReference type="OMA" id="WYPPYPM"/>
<feature type="region of interest" description="Disordered" evidence="1">
    <location>
        <begin position="247"/>
        <end position="311"/>
    </location>
</feature>
<feature type="compositionally biased region" description="Low complexity" evidence="1">
    <location>
        <begin position="259"/>
        <end position="283"/>
    </location>
</feature>
<feature type="compositionally biased region" description="Low complexity" evidence="1">
    <location>
        <begin position="169"/>
        <end position="184"/>
    </location>
</feature>
<accession>A0A067QPY1</accession>
<feature type="compositionally biased region" description="Basic and acidic residues" evidence="1">
    <location>
        <begin position="374"/>
        <end position="385"/>
    </location>
</feature>
<protein>
    <submittedName>
        <fullName evidence="2">Uncharacterized protein</fullName>
    </submittedName>
</protein>
<feature type="compositionally biased region" description="Polar residues" evidence="1">
    <location>
        <begin position="1"/>
        <end position="18"/>
    </location>
</feature>
<feature type="region of interest" description="Disordered" evidence="1">
    <location>
        <begin position="374"/>
        <end position="420"/>
    </location>
</feature>